<evidence type="ECO:0000256" key="8">
    <source>
        <dbReference type="ARBA" id="ARBA00023136"/>
    </source>
</evidence>
<sequence length="162" mass="17239">MRAPTSQCNRVVGRSAGRGFTLVELLVVLAIGGLLLAVTPPLITAVMPGVEHKAAARRTAAGLRLAREIAVAQGRDAAWVVDVEQNRYSIEGDSRGGRLPGGLDLELVAAEEEMQTESVGAIRFYPDGSSSGGRVILKRGDSGYQVGVNWLTGRILIAEWEE</sequence>
<evidence type="ECO:0000256" key="10">
    <source>
        <dbReference type="ARBA" id="ARBA00030775"/>
    </source>
</evidence>
<evidence type="ECO:0000256" key="7">
    <source>
        <dbReference type="ARBA" id="ARBA00022989"/>
    </source>
</evidence>
<comment type="caution">
    <text evidence="13">The sequence shown here is derived from an EMBL/GenBank/DDBJ whole genome shotgun (WGS) entry which is preliminary data.</text>
</comment>
<dbReference type="Gene3D" id="3.30.700.10">
    <property type="entry name" value="Glycoprotein, Type 4 Pilin"/>
    <property type="match status" value="1"/>
</dbReference>
<evidence type="ECO:0000256" key="4">
    <source>
        <dbReference type="ARBA" id="ARBA00022481"/>
    </source>
</evidence>
<dbReference type="SUPFAM" id="SSF54523">
    <property type="entry name" value="Pili subunits"/>
    <property type="match status" value="1"/>
</dbReference>
<dbReference type="Pfam" id="PF12019">
    <property type="entry name" value="GspH"/>
    <property type="match status" value="1"/>
</dbReference>
<evidence type="ECO:0000313" key="14">
    <source>
        <dbReference type="Proteomes" id="UP000748752"/>
    </source>
</evidence>
<dbReference type="InterPro" id="IPR012902">
    <property type="entry name" value="N_methyl_site"/>
</dbReference>
<feature type="domain" description="General secretion pathway GspH" evidence="12">
    <location>
        <begin position="55"/>
        <end position="151"/>
    </location>
</feature>
<dbReference type="RefSeq" id="WP_200233607.1">
    <property type="nucleotide sequence ID" value="NZ_NRRV01000003.1"/>
</dbReference>
<evidence type="ECO:0000256" key="5">
    <source>
        <dbReference type="ARBA" id="ARBA00022519"/>
    </source>
</evidence>
<dbReference type="InterPro" id="IPR022346">
    <property type="entry name" value="T2SS_GspH"/>
</dbReference>
<organism evidence="13 14">
    <name type="scientific">Thiohalocapsa halophila</name>
    <dbReference type="NCBI Taxonomy" id="69359"/>
    <lineage>
        <taxon>Bacteria</taxon>
        <taxon>Pseudomonadati</taxon>
        <taxon>Pseudomonadota</taxon>
        <taxon>Gammaproteobacteria</taxon>
        <taxon>Chromatiales</taxon>
        <taxon>Chromatiaceae</taxon>
        <taxon>Thiohalocapsa</taxon>
    </lineage>
</organism>
<keyword evidence="8 11" id="KW-0472">Membrane</keyword>
<dbReference type="EMBL" id="NRRV01000003">
    <property type="protein sequence ID" value="MBK1629544.1"/>
    <property type="molecule type" value="Genomic_DNA"/>
</dbReference>
<protein>
    <recommendedName>
        <fullName evidence="2">Type II secretion system protein H</fullName>
    </recommendedName>
    <alternativeName>
        <fullName evidence="10">General secretion pathway protein H</fullName>
    </alternativeName>
</protein>
<keyword evidence="7 11" id="KW-1133">Transmembrane helix</keyword>
<keyword evidence="5" id="KW-0997">Cell inner membrane</keyword>
<name>A0ABS1CDH8_9GAMM</name>
<feature type="transmembrane region" description="Helical" evidence="11">
    <location>
        <begin position="21"/>
        <end position="43"/>
    </location>
</feature>
<reference evidence="13 14" key="1">
    <citation type="journal article" date="2020" name="Microorganisms">
        <title>Osmotic Adaptation and Compatible Solute Biosynthesis of Phototrophic Bacteria as Revealed from Genome Analyses.</title>
        <authorList>
            <person name="Imhoff J.F."/>
            <person name="Rahn T."/>
            <person name="Kunzel S."/>
            <person name="Keller A."/>
            <person name="Neulinger S.C."/>
        </authorList>
    </citation>
    <scope>NUCLEOTIDE SEQUENCE [LARGE SCALE GENOMIC DNA]</scope>
    <source>
        <strain evidence="13 14">DSM 6210</strain>
    </source>
</reference>
<evidence type="ECO:0000313" key="13">
    <source>
        <dbReference type="EMBL" id="MBK1629544.1"/>
    </source>
</evidence>
<keyword evidence="6 11" id="KW-0812">Transmembrane</keyword>
<comment type="subcellular location">
    <subcellularLocation>
        <location evidence="1">Cell inner membrane</location>
        <topology evidence="1">Single-pass membrane protein</topology>
    </subcellularLocation>
</comment>
<keyword evidence="14" id="KW-1185">Reference proteome</keyword>
<dbReference type="PROSITE" id="PS00409">
    <property type="entry name" value="PROKAR_NTER_METHYL"/>
    <property type="match status" value="1"/>
</dbReference>
<dbReference type="NCBIfam" id="TIGR02532">
    <property type="entry name" value="IV_pilin_GFxxxE"/>
    <property type="match status" value="1"/>
</dbReference>
<gene>
    <name evidence="13" type="primary">gspH</name>
    <name evidence="13" type="ORF">CKO31_02075</name>
</gene>
<dbReference type="Proteomes" id="UP000748752">
    <property type="component" value="Unassembled WGS sequence"/>
</dbReference>
<evidence type="ECO:0000256" key="11">
    <source>
        <dbReference type="SAM" id="Phobius"/>
    </source>
</evidence>
<evidence type="ECO:0000256" key="9">
    <source>
        <dbReference type="ARBA" id="ARBA00025772"/>
    </source>
</evidence>
<dbReference type="Pfam" id="PF07963">
    <property type="entry name" value="N_methyl"/>
    <property type="match status" value="1"/>
</dbReference>
<comment type="similarity">
    <text evidence="9">Belongs to the GSP H family.</text>
</comment>
<evidence type="ECO:0000256" key="6">
    <source>
        <dbReference type="ARBA" id="ARBA00022692"/>
    </source>
</evidence>
<evidence type="ECO:0000256" key="3">
    <source>
        <dbReference type="ARBA" id="ARBA00022475"/>
    </source>
</evidence>
<accession>A0ABS1CDH8</accession>
<evidence type="ECO:0000259" key="12">
    <source>
        <dbReference type="Pfam" id="PF12019"/>
    </source>
</evidence>
<keyword evidence="3" id="KW-1003">Cell membrane</keyword>
<keyword evidence="4" id="KW-0488">Methylation</keyword>
<proteinExistence type="inferred from homology"/>
<evidence type="ECO:0000256" key="1">
    <source>
        <dbReference type="ARBA" id="ARBA00004377"/>
    </source>
</evidence>
<evidence type="ECO:0000256" key="2">
    <source>
        <dbReference type="ARBA" id="ARBA00021549"/>
    </source>
</evidence>
<dbReference type="InterPro" id="IPR045584">
    <property type="entry name" value="Pilin-like"/>
</dbReference>